<evidence type="ECO:0000313" key="10">
    <source>
        <dbReference type="EMBL" id="CCI54254.1"/>
    </source>
</evidence>
<evidence type="ECO:0000256" key="3">
    <source>
        <dbReference type="ARBA" id="ARBA00023002"/>
    </source>
</evidence>
<dbReference type="Proteomes" id="UP000035720">
    <property type="component" value="Unassembled WGS sequence"/>
</dbReference>
<dbReference type="GO" id="GO:0004735">
    <property type="term" value="F:pyrroline-5-carboxylate reductase activity"/>
    <property type="evidence" value="ECO:0007669"/>
    <property type="project" value="UniProtKB-UniRule"/>
</dbReference>
<dbReference type="InterPro" id="IPR029036">
    <property type="entry name" value="P5CR_dimer"/>
</dbReference>
<comment type="caution">
    <text evidence="10">The sequence shown here is derived from an EMBL/GenBank/DDBJ whole genome shotgun (WGS) entry which is preliminary data.</text>
</comment>
<comment type="function">
    <text evidence="4 5">Catalyzes the reduction of 1-pyrroline-5-carboxylate (PCA) to L-proline.</text>
</comment>
<accession>A0A077MC87</accession>
<organism evidence="10 11">
    <name type="scientific">Nostocoides jenkinsii Ben 74</name>
    <dbReference type="NCBI Taxonomy" id="1193518"/>
    <lineage>
        <taxon>Bacteria</taxon>
        <taxon>Bacillati</taxon>
        <taxon>Actinomycetota</taxon>
        <taxon>Actinomycetes</taxon>
        <taxon>Micrococcales</taxon>
        <taxon>Intrasporangiaceae</taxon>
        <taxon>Nostocoides</taxon>
    </lineage>
</organism>
<dbReference type="NCBIfam" id="TIGR00112">
    <property type="entry name" value="proC"/>
    <property type="match status" value="1"/>
</dbReference>
<comment type="subcellular location">
    <subcellularLocation>
        <location evidence="5">Cytoplasm</location>
    </subcellularLocation>
</comment>
<keyword evidence="2 5" id="KW-0521">NADP</keyword>
<dbReference type="PANTHER" id="PTHR11645">
    <property type="entry name" value="PYRROLINE-5-CARBOXYLATE REDUCTASE"/>
    <property type="match status" value="1"/>
</dbReference>
<feature type="domain" description="Pyrroline-5-carboxylate reductase catalytic N-terminal" evidence="8">
    <location>
        <begin position="3"/>
        <end position="92"/>
    </location>
</feature>
<sequence>MSIAIVGGGAMGEAVVAGLVRTGSDAIVIEKRAERAAELTERYGVSTSGELGAIGDADTVLVVVKPQDADAVTREIAAHLAPGAVVVSLAAGISAGFLEARLPGGAAVVRVMPNTPALVGEGMAAVSRGAATDDEQLARAVAVLQACGRVVEVPESQQDAVTAVSGSGPAYVFHLAEALIEAGVVQGLPRATARELAVQTLLGAATMLRETGEHPSLLRERVTSPGGTTAAALRVLDERAVRGAYVAAVAAARERSAELGTSS</sequence>
<evidence type="ECO:0000256" key="7">
    <source>
        <dbReference type="RuleBase" id="RU003903"/>
    </source>
</evidence>
<keyword evidence="3 5" id="KW-0560">Oxidoreductase</keyword>
<keyword evidence="11" id="KW-1185">Reference proteome</keyword>
<evidence type="ECO:0000259" key="8">
    <source>
        <dbReference type="Pfam" id="PF03807"/>
    </source>
</evidence>
<dbReference type="UniPathway" id="UPA00098">
    <property type="reaction ID" value="UER00361"/>
</dbReference>
<dbReference type="GO" id="GO:0005737">
    <property type="term" value="C:cytoplasm"/>
    <property type="evidence" value="ECO:0007669"/>
    <property type="project" value="UniProtKB-SubCell"/>
</dbReference>
<dbReference type="EMBL" id="CAJC01000179">
    <property type="protein sequence ID" value="CCI54254.1"/>
    <property type="molecule type" value="Genomic_DNA"/>
</dbReference>
<reference evidence="10 11" key="1">
    <citation type="journal article" date="2013" name="ISME J.">
        <title>A metabolic model for members of the genus Tetrasphaera involved in enhanced biological phosphorus removal.</title>
        <authorList>
            <person name="Kristiansen R."/>
            <person name="Nguyen H.T.T."/>
            <person name="Saunders A.M."/>
            <person name="Nielsen J.L."/>
            <person name="Wimmer R."/>
            <person name="Le V.Q."/>
            <person name="McIlroy S.J."/>
            <person name="Petrovski S."/>
            <person name="Seviour R.J."/>
            <person name="Calteau A."/>
            <person name="Nielsen K.L."/>
            <person name="Nielsen P.H."/>
        </authorList>
    </citation>
    <scope>NUCLEOTIDE SEQUENCE [LARGE SCALE GENOMIC DNA]</scope>
    <source>
        <strain evidence="10 11">Ben 74</strain>
    </source>
</reference>
<dbReference type="InterPro" id="IPR000304">
    <property type="entry name" value="Pyrroline-COOH_reductase"/>
</dbReference>
<dbReference type="InterPro" id="IPR036291">
    <property type="entry name" value="NAD(P)-bd_dom_sf"/>
</dbReference>
<dbReference type="SUPFAM" id="SSF51735">
    <property type="entry name" value="NAD(P)-binding Rossmann-fold domains"/>
    <property type="match status" value="1"/>
</dbReference>
<dbReference type="InterPro" id="IPR028939">
    <property type="entry name" value="P5C_Rdtase_cat_N"/>
</dbReference>
<dbReference type="SUPFAM" id="SSF48179">
    <property type="entry name" value="6-phosphogluconate dehydrogenase C-terminal domain-like"/>
    <property type="match status" value="1"/>
</dbReference>
<comment type="catalytic activity">
    <reaction evidence="5 7">
        <text>L-proline + NADP(+) = (S)-1-pyrroline-5-carboxylate + NADPH + 2 H(+)</text>
        <dbReference type="Rhea" id="RHEA:14109"/>
        <dbReference type="ChEBI" id="CHEBI:15378"/>
        <dbReference type="ChEBI" id="CHEBI:17388"/>
        <dbReference type="ChEBI" id="CHEBI:57783"/>
        <dbReference type="ChEBI" id="CHEBI:58349"/>
        <dbReference type="ChEBI" id="CHEBI:60039"/>
        <dbReference type="EC" id="1.5.1.2"/>
    </reaction>
</comment>
<dbReference type="AlphaFoldDB" id="A0A077MC87"/>
<dbReference type="InterPro" id="IPR053790">
    <property type="entry name" value="P5CR-like_CS"/>
</dbReference>
<feature type="domain" description="Pyrroline-5-carboxylate reductase dimerisation" evidence="9">
    <location>
        <begin position="155"/>
        <end position="259"/>
    </location>
</feature>
<name>A0A077MC87_9MICO</name>
<keyword evidence="5" id="KW-0963">Cytoplasm</keyword>
<evidence type="ECO:0000256" key="5">
    <source>
        <dbReference type="HAMAP-Rule" id="MF_01925"/>
    </source>
</evidence>
<dbReference type="Gene3D" id="3.40.50.720">
    <property type="entry name" value="NAD(P)-binding Rossmann-like Domain"/>
    <property type="match status" value="1"/>
</dbReference>
<dbReference type="RefSeq" id="WP_235434016.1">
    <property type="nucleotide sequence ID" value="NZ_HF571038.1"/>
</dbReference>
<dbReference type="STRING" id="1193518.BN13_660009"/>
<dbReference type="InterPro" id="IPR008927">
    <property type="entry name" value="6-PGluconate_DH-like_C_sf"/>
</dbReference>
<evidence type="ECO:0000256" key="2">
    <source>
        <dbReference type="ARBA" id="ARBA00022857"/>
    </source>
</evidence>
<dbReference type="PIRSF" id="PIRSF000193">
    <property type="entry name" value="Pyrrol-5-carb_rd"/>
    <property type="match status" value="1"/>
</dbReference>
<dbReference type="Pfam" id="PF03807">
    <property type="entry name" value="F420_oxidored"/>
    <property type="match status" value="1"/>
</dbReference>
<dbReference type="EC" id="1.5.1.2" evidence="5 6"/>
<protein>
    <recommendedName>
        <fullName evidence="5 6">Pyrroline-5-carboxylate reductase</fullName>
        <shortName evidence="5">P5C reductase</shortName>
        <shortName evidence="5">P5CR</shortName>
        <ecNumber evidence="5 6">1.5.1.2</ecNumber>
    </recommendedName>
    <alternativeName>
        <fullName evidence="5">PCA reductase</fullName>
    </alternativeName>
</protein>
<evidence type="ECO:0000313" key="11">
    <source>
        <dbReference type="Proteomes" id="UP000035720"/>
    </source>
</evidence>
<dbReference type="HAMAP" id="MF_01925">
    <property type="entry name" value="P5C_reductase"/>
    <property type="match status" value="1"/>
</dbReference>
<dbReference type="PROSITE" id="PS00521">
    <property type="entry name" value="P5CR"/>
    <property type="match status" value="1"/>
</dbReference>
<dbReference type="GO" id="GO:0055129">
    <property type="term" value="P:L-proline biosynthetic process"/>
    <property type="evidence" value="ECO:0007669"/>
    <property type="project" value="UniProtKB-UniRule"/>
</dbReference>
<evidence type="ECO:0000256" key="6">
    <source>
        <dbReference type="NCBIfam" id="TIGR00112"/>
    </source>
</evidence>
<comment type="pathway">
    <text evidence="5 7">Amino-acid biosynthesis; L-proline biosynthesis; L-proline from L-glutamate 5-semialdehyde: step 1/1.</text>
</comment>
<comment type="similarity">
    <text evidence="1 5 7">Belongs to the pyrroline-5-carboxylate reductase family.</text>
</comment>
<evidence type="ECO:0000256" key="4">
    <source>
        <dbReference type="ARBA" id="ARBA00058118"/>
    </source>
</evidence>
<dbReference type="Gene3D" id="1.10.3730.10">
    <property type="entry name" value="ProC C-terminal domain-like"/>
    <property type="match status" value="1"/>
</dbReference>
<dbReference type="FunFam" id="1.10.3730.10:FF:000001">
    <property type="entry name" value="Pyrroline-5-carboxylate reductase"/>
    <property type="match status" value="1"/>
</dbReference>
<evidence type="ECO:0000256" key="1">
    <source>
        <dbReference type="ARBA" id="ARBA00005525"/>
    </source>
</evidence>
<dbReference type="PANTHER" id="PTHR11645:SF0">
    <property type="entry name" value="PYRROLINE-5-CARBOXYLATE REDUCTASE 3"/>
    <property type="match status" value="1"/>
</dbReference>
<keyword evidence="5 7" id="KW-0641">Proline biosynthesis</keyword>
<proteinExistence type="inferred from homology"/>
<gene>
    <name evidence="5 10" type="primary">proC</name>
    <name evidence="10" type="ORF">BN13_660009</name>
</gene>
<evidence type="ECO:0000259" key="9">
    <source>
        <dbReference type="Pfam" id="PF14748"/>
    </source>
</evidence>
<dbReference type="Pfam" id="PF14748">
    <property type="entry name" value="P5CR_dimer"/>
    <property type="match status" value="1"/>
</dbReference>
<comment type="catalytic activity">
    <reaction evidence="5">
        <text>L-proline + NAD(+) = (S)-1-pyrroline-5-carboxylate + NADH + 2 H(+)</text>
        <dbReference type="Rhea" id="RHEA:14105"/>
        <dbReference type="ChEBI" id="CHEBI:15378"/>
        <dbReference type="ChEBI" id="CHEBI:17388"/>
        <dbReference type="ChEBI" id="CHEBI:57540"/>
        <dbReference type="ChEBI" id="CHEBI:57945"/>
        <dbReference type="ChEBI" id="CHEBI:60039"/>
        <dbReference type="EC" id="1.5.1.2"/>
    </reaction>
</comment>
<keyword evidence="5 7" id="KW-0028">Amino-acid biosynthesis</keyword>